<dbReference type="GO" id="GO:0045214">
    <property type="term" value="P:sarcomere organization"/>
    <property type="evidence" value="ECO:0007669"/>
    <property type="project" value="TreeGrafter"/>
</dbReference>
<feature type="compositionally biased region" description="Acidic residues" evidence="12">
    <location>
        <begin position="15"/>
        <end position="30"/>
    </location>
</feature>
<dbReference type="InterPro" id="IPR050964">
    <property type="entry name" value="Striated_Muscle_Regulatory"/>
</dbReference>
<dbReference type="FunFam" id="2.60.40.10:FF:000081">
    <property type="entry name" value="Myosin-binding protein C, slow type"/>
    <property type="match status" value="1"/>
</dbReference>
<evidence type="ECO:0000313" key="15">
    <source>
        <dbReference type="Ensembl" id="ENSONIP00000033628.1"/>
    </source>
</evidence>
<evidence type="ECO:0000259" key="14">
    <source>
        <dbReference type="PROSITE" id="PS50853"/>
    </source>
</evidence>
<feature type="domain" description="Ig-like" evidence="13">
    <location>
        <begin position="1080"/>
        <end position="1168"/>
    </location>
</feature>
<dbReference type="GO" id="GO:0031430">
    <property type="term" value="C:M band"/>
    <property type="evidence" value="ECO:0007669"/>
    <property type="project" value="TreeGrafter"/>
</dbReference>
<dbReference type="AlphaFoldDB" id="A0A669BD42"/>
<evidence type="ECO:0000256" key="8">
    <source>
        <dbReference type="ARBA" id="ARBA00038352"/>
    </source>
</evidence>
<dbReference type="CDD" id="cd00063">
    <property type="entry name" value="FN3"/>
    <property type="match status" value="3"/>
</dbReference>
<dbReference type="FunFam" id="2.60.40.10:FF:000326">
    <property type="entry name" value="Myosin-binding protein C, cardiac-type"/>
    <property type="match status" value="1"/>
</dbReference>
<feature type="domain" description="Ig-like" evidence="13">
    <location>
        <begin position="561"/>
        <end position="669"/>
    </location>
</feature>
<dbReference type="FunFam" id="2.60.40.10:FF:000646">
    <property type="entry name" value="Myosin binding protein C, fast type"/>
    <property type="match status" value="1"/>
</dbReference>
<dbReference type="GO" id="GO:0003779">
    <property type="term" value="F:actin binding"/>
    <property type="evidence" value="ECO:0007669"/>
    <property type="project" value="UniProtKB-KW"/>
</dbReference>
<evidence type="ECO:0000256" key="11">
    <source>
        <dbReference type="ARBA" id="ARBA00076995"/>
    </source>
</evidence>
<dbReference type="GeneTree" id="ENSGT00940000160092"/>
<dbReference type="InterPro" id="IPR003599">
    <property type="entry name" value="Ig_sub"/>
</dbReference>
<proteinExistence type="inferred from homology"/>
<dbReference type="Pfam" id="PF00041">
    <property type="entry name" value="fn3"/>
    <property type="match status" value="3"/>
</dbReference>
<dbReference type="InterPro" id="IPR013151">
    <property type="entry name" value="Immunoglobulin_dom"/>
</dbReference>
<keyword evidence="5" id="KW-0514">Muscle protein</keyword>
<dbReference type="PROSITE" id="PS50853">
    <property type="entry name" value="FN3"/>
    <property type="match status" value="3"/>
</dbReference>
<dbReference type="PANTHER" id="PTHR13817">
    <property type="entry name" value="TITIN"/>
    <property type="match status" value="1"/>
</dbReference>
<evidence type="ECO:0000256" key="12">
    <source>
        <dbReference type="SAM" id="MobiDB-lite"/>
    </source>
</evidence>
<gene>
    <name evidence="15" type="primary">mybpc2b</name>
</gene>
<dbReference type="FunFam" id="2.60.40.10:FF:000225">
    <property type="entry name" value="Myosin-binding protein C, cardiac-type"/>
    <property type="match status" value="1"/>
</dbReference>
<dbReference type="SMART" id="SM00409">
    <property type="entry name" value="IG"/>
    <property type="match status" value="7"/>
</dbReference>
<accession>A0A669BD42</accession>
<dbReference type="Proteomes" id="UP000005207">
    <property type="component" value="Unplaced"/>
</dbReference>
<name>A0A669BD42_ORENI</name>
<reference evidence="15" key="1">
    <citation type="submission" date="2025-08" db="UniProtKB">
        <authorList>
            <consortium name="Ensembl"/>
        </authorList>
    </citation>
    <scope>IDENTIFICATION</scope>
</reference>
<dbReference type="Pfam" id="PF00047">
    <property type="entry name" value="ig"/>
    <property type="match status" value="1"/>
</dbReference>
<feature type="domain" description="Fibronectin type-III" evidence="14">
    <location>
        <begin position="777"/>
        <end position="872"/>
    </location>
</feature>
<feature type="domain" description="Ig-like" evidence="13">
    <location>
        <begin position="876"/>
        <end position="964"/>
    </location>
</feature>
<dbReference type="InterPro" id="IPR040849">
    <property type="entry name" value="MyBP-C_THB"/>
</dbReference>
<dbReference type="InterPro" id="IPR003598">
    <property type="entry name" value="Ig_sub2"/>
</dbReference>
<dbReference type="FunFam" id="2.60.40.10:FF:000031">
    <property type="entry name" value="Myosin-binding protein C, slow type"/>
    <property type="match status" value="1"/>
</dbReference>
<dbReference type="CDD" id="cd00096">
    <property type="entry name" value="Ig"/>
    <property type="match status" value="1"/>
</dbReference>
<evidence type="ECO:0000313" key="16">
    <source>
        <dbReference type="Proteomes" id="UP000005207"/>
    </source>
</evidence>
<dbReference type="InterPro" id="IPR036179">
    <property type="entry name" value="Ig-like_dom_sf"/>
</dbReference>
<dbReference type="Pfam" id="PF18362">
    <property type="entry name" value="THB"/>
    <property type="match status" value="1"/>
</dbReference>
<dbReference type="Gene3D" id="2.60.40.10">
    <property type="entry name" value="Immunoglobulins"/>
    <property type="match status" value="11"/>
</dbReference>
<dbReference type="SUPFAM" id="SSF49265">
    <property type="entry name" value="Fibronectin type III"/>
    <property type="match status" value="2"/>
</dbReference>
<dbReference type="GO" id="GO:0032982">
    <property type="term" value="C:myosin filament"/>
    <property type="evidence" value="ECO:0007669"/>
    <property type="project" value="UniProtKB-KW"/>
</dbReference>
<dbReference type="PANTHER" id="PTHR13817:SF43">
    <property type="entry name" value="MYOSIN-BINDING PROTEIN C, FAST-TYPE"/>
    <property type="match status" value="1"/>
</dbReference>
<feature type="domain" description="Ig-like" evidence="13">
    <location>
        <begin position="29"/>
        <end position="137"/>
    </location>
</feature>
<sequence>MPEPVPEGKPAVDAPAEDGADSETDGDEPQSTELTGLFVEKPPNSVVAVAGTDVTFIAKVDSTSLTRKPTMKWLKGKWLDLGSKAGKHLQFKETYDRNTKIYTYEMKIIKVVPGDAGGYRCEVTSKDKCDSSTFEISVEGDDAGEDEGDLDFSALLKKKPEKEEPEIDVWELLKSAHPSEYEKIAFKYGITDLRGMLKRLKKMKDRKKKKLESCYSVDKGKKITLRCEVVDPNVQVKWLKNGQEIKPSLKLSVRHSHTQKGCCHQHVLFLGSHKGPPSGLKQVTLPRHLMPQIQKLKQDKDLCFLKCPNVGNILYPGSQRSLQRKAYIMEASGNVRTLTINKATLADDAAYECVVGEDKSFTEVFVKEPPVTITKLMDDYHVVVGDRVEFEIEVSEEGAHVMFFEDQEIHKDKDSKYRFKKDGKKHTLIIQEATLDDIGMYHAWTNGGHTKGELEVEEKELEVLQDIADLTVRATDQAMFKCEVSDDKVTGKWYKDGVEVLPSERIKMTHIGRFHRLIIDNVKPEDAGDYTFVPDGYALSLSAKLNFLEIKIDYVPRQEPPKIHLDTTGNMVSQNTIIVVAGNKLRLDVEITGEPAPTVVWSKGDKVRAPKNGFVGTADTKPITDTEGRVRVEARKDLSCFVIEGAERDDEGNYSITVTNPAGEDKAVLFLKIVDVPDPPENIKCTGVGEDCASIVWDPPKFDGGAPVKGYLMERKKKGSSRWTKLNFDVYESTTYEAKRMIEGVLYEMRVFAVNSIGMSQPSLSSKPFMPIAPTSEPTRLTVHDVTDSTCSLKWLAPEKIGAGGLDGYVIEYCKEGDTEWVVANQELCERQGYVVRGLPVGEKINFRVVAVNMAGRSPPALMSQPVTIREIVEHPKIRLPRDLRTKYIRRVGEKINLTIPFQGKPRPIATWFKDGKPLDEKIVNVRNSNVDSILFIRSAEREHSGTYELVLKIENMEDRASINIRIVDKPGPPLNVRATDIWGFNAALEWEPPKDDGNCDISGYTIQKADMKTKEWFTVYEHNRRTNCTVSDLVMGNEYMFRVYSENLCGLSEEPRMSKNTAVIAKTGPYKEKDMCCSPKFTQPLVDRSVVAGYSTAISCAVKGFPKPKIVWMKNKMIIGEDPKYLMQNNQGVLTLNIRKPSTFDGGKYSCMAVNELGKDEVECTLNVRVPQPLQELLWYLWETTTV</sequence>
<dbReference type="SUPFAM" id="SSF48726">
    <property type="entry name" value="Immunoglobulin"/>
    <property type="match status" value="7"/>
</dbReference>
<evidence type="ECO:0000256" key="3">
    <source>
        <dbReference type="ARBA" id="ARBA00022737"/>
    </source>
</evidence>
<evidence type="ECO:0000256" key="6">
    <source>
        <dbReference type="ARBA" id="ARBA00023203"/>
    </source>
</evidence>
<dbReference type="FunFam" id="2.60.40.10:FF:000062">
    <property type="entry name" value="Myosin-binding protein C, slow type"/>
    <property type="match status" value="1"/>
</dbReference>
<dbReference type="SMART" id="SM00060">
    <property type="entry name" value="FN3"/>
    <property type="match status" value="3"/>
</dbReference>
<evidence type="ECO:0000256" key="4">
    <source>
        <dbReference type="ARBA" id="ARBA00022889"/>
    </source>
</evidence>
<protein>
    <recommendedName>
        <fullName evidence="10">Myosin-binding protein C, fast-type</fullName>
    </recommendedName>
    <alternativeName>
        <fullName evidence="11">C-protein, skeletal muscle fast isoform</fullName>
    </alternativeName>
</protein>
<keyword evidence="2" id="KW-0597">Phosphoprotein</keyword>
<evidence type="ECO:0000256" key="5">
    <source>
        <dbReference type="ARBA" id="ARBA00023179"/>
    </source>
</evidence>
<comment type="similarity">
    <text evidence="8">Belongs to the immunoglobulin superfamily. MyBP family.</text>
</comment>
<feature type="domain" description="Ig-like" evidence="13">
    <location>
        <begin position="217"/>
        <end position="372"/>
    </location>
</feature>
<keyword evidence="3" id="KW-0677">Repeat</keyword>
<evidence type="ECO:0000256" key="2">
    <source>
        <dbReference type="ARBA" id="ARBA00022553"/>
    </source>
</evidence>
<dbReference type="InterPro" id="IPR036116">
    <property type="entry name" value="FN3_sf"/>
</dbReference>
<dbReference type="InterPro" id="IPR013098">
    <property type="entry name" value="Ig_I-set"/>
</dbReference>
<feature type="domain" description="Fibronectin type-III" evidence="14">
    <location>
        <begin position="973"/>
        <end position="1068"/>
    </location>
</feature>
<dbReference type="Ensembl" id="ENSONIT00000077697.1">
    <property type="protein sequence ID" value="ENSONIP00000033628.1"/>
    <property type="gene ID" value="ENSONIG00000020041.2"/>
</dbReference>
<keyword evidence="16" id="KW-1185">Reference proteome</keyword>
<feature type="domain" description="Fibronectin type-III" evidence="14">
    <location>
        <begin position="679"/>
        <end position="775"/>
    </location>
</feature>
<keyword evidence="6" id="KW-0009">Actin-binding</keyword>
<dbReference type="Pfam" id="PF07679">
    <property type="entry name" value="I-set"/>
    <property type="match status" value="5"/>
</dbReference>
<dbReference type="OMA" id="YEHSRHT"/>
<keyword evidence="4" id="KW-0130">Cell adhesion</keyword>
<dbReference type="InterPro" id="IPR007110">
    <property type="entry name" value="Ig-like_dom"/>
</dbReference>
<dbReference type="FunFam" id="2.60.40.10:FF:000085">
    <property type="entry name" value="Myosin-binding protein C, slow type"/>
    <property type="match status" value="1"/>
</dbReference>
<dbReference type="CDD" id="cd05894">
    <property type="entry name" value="Ig_C5_MyBP-C"/>
    <property type="match status" value="1"/>
</dbReference>
<evidence type="ECO:0000256" key="1">
    <source>
        <dbReference type="ARBA" id="ARBA00022433"/>
    </source>
</evidence>
<dbReference type="GO" id="GO:0007155">
    <property type="term" value="P:cell adhesion"/>
    <property type="evidence" value="ECO:0007669"/>
    <property type="project" value="UniProtKB-KW"/>
</dbReference>
<reference evidence="15" key="2">
    <citation type="submission" date="2025-09" db="UniProtKB">
        <authorList>
            <consortium name="Ensembl"/>
        </authorList>
    </citation>
    <scope>IDENTIFICATION</scope>
</reference>
<evidence type="ECO:0000256" key="7">
    <source>
        <dbReference type="ARBA" id="ARBA00023319"/>
    </source>
</evidence>
<evidence type="ECO:0000256" key="9">
    <source>
        <dbReference type="ARBA" id="ARBA00053486"/>
    </source>
</evidence>
<keyword evidence="7" id="KW-0393">Immunoglobulin domain</keyword>
<feature type="region of interest" description="Disordered" evidence="12">
    <location>
        <begin position="1"/>
        <end position="35"/>
    </location>
</feature>
<dbReference type="FunFam" id="2.60.40.10:FF:000111">
    <property type="entry name" value="Myosin-binding protein C, slow type"/>
    <property type="match status" value="1"/>
</dbReference>
<dbReference type="FunFam" id="2.60.40.10:FF:000060">
    <property type="entry name" value="Myosin-binding protein C, slow type"/>
    <property type="match status" value="1"/>
</dbReference>
<dbReference type="InterPro" id="IPR013783">
    <property type="entry name" value="Ig-like_fold"/>
</dbReference>
<evidence type="ECO:0000259" key="13">
    <source>
        <dbReference type="PROSITE" id="PS50835"/>
    </source>
</evidence>
<dbReference type="CDD" id="cd05748">
    <property type="entry name" value="Ig_Titin_like"/>
    <property type="match status" value="1"/>
</dbReference>
<comment type="function">
    <text evidence="9">Thick filament-associated protein located in the crossbridge region of vertebrate striated muscle a bands. In vitro it binds MHC, F-actin and native thin filaments, and modifies the activity of actin-activated myosin ATPase. It may modulate muscle contraction or may play a more structural role.</text>
</comment>
<evidence type="ECO:0000256" key="10">
    <source>
        <dbReference type="ARBA" id="ARBA00069969"/>
    </source>
</evidence>
<dbReference type="SMART" id="SM00408">
    <property type="entry name" value="IGc2"/>
    <property type="match status" value="5"/>
</dbReference>
<dbReference type="InterPro" id="IPR003961">
    <property type="entry name" value="FN3_dom"/>
</dbReference>
<organism evidence="15 16">
    <name type="scientific">Oreochromis niloticus</name>
    <name type="common">Nile tilapia</name>
    <name type="synonym">Tilapia nilotica</name>
    <dbReference type="NCBI Taxonomy" id="8128"/>
    <lineage>
        <taxon>Eukaryota</taxon>
        <taxon>Metazoa</taxon>
        <taxon>Chordata</taxon>
        <taxon>Craniata</taxon>
        <taxon>Vertebrata</taxon>
        <taxon>Euteleostomi</taxon>
        <taxon>Actinopterygii</taxon>
        <taxon>Neopterygii</taxon>
        <taxon>Teleostei</taxon>
        <taxon>Neoteleostei</taxon>
        <taxon>Acanthomorphata</taxon>
        <taxon>Ovalentaria</taxon>
        <taxon>Cichlomorphae</taxon>
        <taxon>Cichliformes</taxon>
        <taxon>Cichlidae</taxon>
        <taxon>African cichlids</taxon>
        <taxon>Pseudocrenilabrinae</taxon>
        <taxon>Oreochromini</taxon>
        <taxon>Oreochromis</taxon>
    </lineage>
</organism>
<feature type="domain" description="Ig-like" evidence="13">
    <location>
        <begin position="459"/>
        <end position="531"/>
    </location>
</feature>
<dbReference type="InParanoid" id="A0A669BD42"/>
<keyword evidence="1" id="KW-0787">Thick filament</keyword>
<dbReference type="PRINTS" id="PR00014">
    <property type="entry name" value="FNTYPEIII"/>
</dbReference>
<dbReference type="PROSITE" id="PS50835">
    <property type="entry name" value="IG_LIKE"/>
    <property type="match status" value="6"/>
</dbReference>